<evidence type="ECO:0000313" key="1">
    <source>
        <dbReference type="EMBL" id="UZF85221.1"/>
    </source>
</evidence>
<accession>A0A9E7ZQP8</accession>
<proteinExistence type="predicted"/>
<reference evidence="1" key="1">
    <citation type="submission" date="2022-08" db="EMBL/GenBank/DDBJ databases">
        <title>Complete Genome Sequences of 2 Bosea sp. soil isolates.</title>
        <authorList>
            <person name="Alvarez Arevalo M."/>
            <person name="Sterndorff E.B."/>
            <person name="Faurdal D."/>
            <person name="Joergensen T.S."/>
            <person name="Weber T."/>
        </authorList>
    </citation>
    <scope>NUCLEOTIDE SEQUENCE</scope>
    <source>
        <strain evidence="1">NBC_00436</strain>
    </source>
</reference>
<organism evidence="1">
    <name type="scientific">Bosea sp. NBC_00436</name>
    <dbReference type="NCBI Taxonomy" id="2969620"/>
    <lineage>
        <taxon>Bacteria</taxon>
        <taxon>Pseudomonadati</taxon>
        <taxon>Pseudomonadota</taxon>
        <taxon>Alphaproteobacteria</taxon>
        <taxon>Hyphomicrobiales</taxon>
        <taxon>Boseaceae</taxon>
        <taxon>Bosea</taxon>
    </lineage>
</organism>
<protein>
    <submittedName>
        <fullName evidence="1">Uncharacterized protein</fullName>
    </submittedName>
</protein>
<name>A0A9E7ZQP8_9HYPH</name>
<sequence>MSHLFKVGDRVSLAFGFHDQNAAGSYAITRLLPTRMNGEPQYRIKGGDDRERVIGEGQVVVPGKAGSFGRRNNTHNPITNALNHIASKKRNVTD</sequence>
<dbReference type="EMBL" id="CP102774">
    <property type="protein sequence ID" value="UZF85221.1"/>
    <property type="molecule type" value="Genomic_DNA"/>
</dbReference>
<dbReference type="AlphaFoldDB" id="A0A9E7ZQP8"/>
<gene>
    <name evidence="1" type="ORF">NWE54_15445</name>
</gene>